<dbReference type="PANTHER" id="PTHR28661">
    <property type="entry name" value="SJOEGREN SYNDROME NUCLEAR AUTOANTIGEN 1"/>
    <property type="match status" value="1"/>
</dbReference>
<organism evidence="2 3">
    <name type="scientific">Cyprinus carpio carpio</name>
    <dbReference type="NCBI Taxonomy" id="630221"/>
    <lineage>
        <taxon>Eukaryota</taxon>
        <taxon>Metazoa</taxon>
        <taxon>Chordata</taxon>
        <taxon>Craniata</taxon>
        <taxon>Vertebrata</taxon>
        <taxon>Euteleostomi</taxon>
        <taxon>Actinopterygii</taxon>
        <taxon>Neopterygii</taxon>
        <taxon>Teleostei</taxon>
        <taxon>Ostariophysi</taxon>
        <taxon>Cypriniformes</taxon>
        <taxon>Cyprinidae</taxon>
        <taxon>Cyprininae</taxon>
        <taxon>Cyprinus</taxon>
    </lineage>
</organism>
<dbReference type="PANTHER" id="PTHR28661:SF1">
    <property type="entry name" value="MICROTUBULE NUCLEATION FACTOR SSNA1"/>
    <property type="match status" value="1"/>
</dbReference>
<protein>
    <submittedName>
        <fullName evidence="2">Sjogren syndrome nuclear autoantigen 1</fullName>
    </submittedName>
</protein>
<dbReference type="GO" id="GO:0005813">
    <property type="term" value="C:centrosome"/>
    <property type="evidence" value="ECO:0007669"/>
    <property type="project" value="TreeGrafter"/>
</dbReference>
<dbReference type="AlphaFoldDB" id="A0A9J7Z4Q3"/>
<dbReference type="GO" id="GO:0036064">
    <property type="term" value="C:ciliary basal body"/>
    <property type="evidence" value="ECO:0007669"/>
    <property type="project" value="TreeGrafter"/>
</dbReference>
<dbReference type="Ensembl" id="ENSCCRT00000148479.1">
    <property type="protein sequence ID" value="ENSCCRP00000124355.1"/>
    <property type="gene ID" value="ENSCCRG00000074933.1"/>
</dbReference>
<keyword evidence="3" id="KW-1185">Reference proteome</keyword>
<dbReference type="Proteomes" id="UP001108240">
    <property type="component" value="Unplaced"/>
</dbReference>
<name>A0A9J7Z4Q3_CYPCA</name>
<dbReference type="GeneTree" id="ENSGT00940000164889"/>
<evidence type="ECO:0000256" key="1">
    <source>
        <dbReference type="SAM" id="Coils"/>
    </source>
</evidence>
<proteinExistence type="predicted"/>
<reference evidence="2" key="2">
    <citation type="submission" date="2025-09" db="UniProtKB">
        <authorList>
            <consortium name="Ensembl"/>
        </authorList>
    </citation>
    <scope>IDENTIFICATION</scope>
</reference>
<dbReference type="InterPro" id="IPR033362">
    <property type="entry name" value="SSNA1_fam"/>
</dbReference>
<sequence>MYTQQRQGFRENLISRNIWWQWRHLKSHGWVSAFGTQRVLQQCYNHVRVPSADVTVSQAADSPCGTDCTSFIPEMHRGSGIEELCSKREELNRLIQQEEAEKTRLQHDIHVLTEKLSHVNESLARRLAARADFDRTIAETEAAYMKILESSQTLLSVLKKETGNLTKATEPRSSNDH</sequence>
<keyword evidence="1" id="KW-0175">Coiled coil</keyword>
<evidence type="ECO:0000313" key="2">
    <source>
        <dbReference type="Ensembl" id="ENSCCRP00000124355.1"/>
    </source>
</evidence>
<dbReference type="GO" id="GO:0030424">
    <property type="term" value="C:axon"/>
    <property type="evidence" value="ECO:0007669"/>
    <property type="project" value="TreeGrafter"/>
</dbReference>
<accession>A0A9J7Z4Q3</accession>
<feature type="coiled-coil region" evidence="1">
    <location>
        <begin position="81"/>
        <end position="115"/>
    </location>
</feature>
<evidence type="ECO:0000313" key="3">
    <source>
        <dbReference type="Proteomes" id="UP001108240"/>
    </source>
</evidence>
<dbReference type="GO" id="GO:0048675">
    <property type="term" value="P:axon extension"/>
    <property type="evidence" value="ECO:0007669"/>
    <property type="project" value="TreeGrafter"/>
</dbReference>
<reference evidence="2" key="1">
    <citation type="submission" date="2025-08" db="UniProtKB">
        <authorList>
            <consortium name="Ensembl"/>
        </authorList>
    </citation>
    <scope>IDENTIFICATION</scope>
</reference>